<keyword evidence="1" id="KW-1133">Transmembrane helix</keyword>
<evidence type="ECO:0000256" key="1">
    <source>
        <dbReference type="SAM" id="Phobius"/>
    </source>
</evidence>
<sequence length="202" mass="24491">MFLNKFQILLILLIIIIIIVIYIVNKDEVYYIENILSKEDYEYIKKYVKNINNLKHERFRYIKPIYDKKINDIFYSNEMINKINKIINNEIIKSDFPIEYRIYPEGSKGMHCHKDTLLYNKPQYEVVFTIENESDSYTNWYTYLGFNNIIYTKPNSIIIVKAQENTHCVSPINKGYRTILKLIYTQTNDYNNNYLKEIQRFK</sequence>
<organism evidence="2">
    <name type="scientific">viral metagenome</name>
    <dbReference type="NCBI Taxonomy" id="1070528"/>
    <lineage>
        <taxon>unclassified sequences</taxon>
        <taxon>metagenomes</taxon>
        <taxon>organismal metagenomes</taxon>
    </lineage>
</organism>
<name>A0A6C0C5V4_9ZZZZ</name>
<keyword evidence="1" id="KW-0812">Transmembrane</keyword>
<evidence type="ECO:0000313" key="2">
    <source>
        <dbReference type="EMBL" id="QHS99726.1"/>
    </source>
</evidence>
<evidence type="ECO:0008006" key="3">
    <source>
        <dbReference type="Google" id="ProtNLM"/>
    </source>
</evidence>
<keyword evidence="1" id="KW-0472">Membrane</keyword>
<accession>A0A6C0C5V4</accession>
<protein>
    <recommendedName>
        <fullName evidence="3">Fe2OG dioxygenase domain-containing protein</fullName>
    </recommendedName>
</protein>
<feature type="transmembrane region" description="Helical" evidence="1">
    <location>
        <begin position="6"/>
        <end position="24"/>
    </location>
</feature>
<dbReference type="AlphaFoldDB" id="A0A6C0C5V4"/>
<reference evidence="2" key="1">
    <citation type="journal article" date="2020" name="Nature">
        <title>Giant virus diversity and host interactions through global metagenomics.</title>
        <authorList>
            <person name="Schulz F."/>
            <person name="Roux S."/>
            <person name="Paez-Espino D."/>
            <person name="Jungbluth S."/>
            <person name="Walsh D.A."/>
            <person name="Denef V.J."/>
            <person name="McMahon K.D."/>
            <person name="Konstantinidis K.T."/>
            <person name="Eloe-Fadrosh E.A."/>
            <person name="Kyrpides N.C."/>
            <person name="Woyke T."/>
        </authorList>
    </citation>
    <scope>NUCLEOTIDE SEQUENCE</scope>
    <source>
        <strain evidence="2">GVMAG-M-3300020187-37</strain>
    </source>
</reference>
<proteinExistence type="predicted"/>
<dbReference type="EMBL" id="MN739346">
    <property type="protein sequence ID" value="QHS99726.1"/>
    <property type="molecule type" value="Genomic_DNA"/>
</dbReference>